<organism evidence="2 3">
    <name type="scientific">Panicum virgatum</name>
    <name type="common">Blackwell switchgrass</name>
    <dbReference type="NCBI Taxonomy" id="38727"/>
    <lineage>
        <taxon>Eukaryota</taxon>
        <taxon>Viridiplantae</taxon>
        <taxon>Streptophyta</taxon>
        <taxon>Embryophyta</taxon>
        <taxon>Tracheophyta</taxon>
        <taxon>Spermatophyta</taxon>
        <taxon>Magnoliopsida</taxon>
        <taxon>Liliopsida</taxon>
        <taxon>Poales</taxon>
        <taxon>Poaceae</taxon>
        <taxon>PACMAD clade</taxon>
        <taxon>Panicoideae</taxon>
        <taxon>Panicodae</taxon>
        <taxon>Paniceae</taxon>
        <taxon>Panicinae</taxon>
        <taxon>Panicum</taxon>
        <taxon>Panicum sect. Hiantes</taxon>
    </lineage>
</organism>
<name>A0A8T0WJD6_PANVG</name>
<evidence type="ECO:0000256" key="1">
    <source>
        <dbReference type="SAM" id="MobiDB-lite"/>
    </source>
</evidence>
<accession>A0A8T0WJD6</accession>
<evidence type="ECO:0000313" key="3">
    <source>
        <dbReference type="Proteomes" id="UP000823388"/>
    </source>
</evidence>
<dbReference type="Proteomes" id="UP000823388">
    <property type="component" value="Chromosome 1N"/>
</dbReference>
<feature type="region of interest" description="Disordered" evidence="1">
    <location>
        <begin position="23"/>
        <end position="58"/>
    </location>
</feature>
<protein>
    <submittedName>
        <fullName evidence="2">Uncharacterized protein</fullName>
    </submittedName>
</protein>
<reference evidence="2" key="1">
    <citation type="submission" date="2020-05" db="EMBL/GenBank/DDBJ databases">
        <title>WGS assembly of Panicum virgatum.</title>
        <authorList>
            <person name="Lovell J.T."/>
            <person name="Jenkins J."/>
            <person name="Shu S."/>
            <person name="Juenger T.E."/>
            <person name="Schmutz J."/>
        </authorList>
    </citation>
    <scope>NUCLEOTIDE SEQUENCE</scope>
    <source>
        <strain evidence="2">AP13</strain>
    </source>
</reference>
<feature type="compositionally biased region" description="Low complexity" evidence="1">
    <location>
        <begin position="34"/>
        <end position="51"/>
    </location>
</feature>
<gene>
    <name evidence="2" type="ORF">PVAP13_1NG127500</name>
</gene>
<sequence>MCTRFRLPLSPAPARADLAAADLHSVPPPPETLPLPQLRPGRIWPPLTRTARPPPPETVAPITSAKWTSVLRPGLNGSPAPAMVWVWPPPETAAFTSAQASMASQG</sequence>
<proteinExistence type="predicted"/>
<dbReference type="EMBL" id="CM029038">
    <property type="protein sequence ID" value="KAG2649731.1"/>
    <property type="molecule type" value="Genomic_DNA"/>
</dbReference>
<comment type="caution">
    <text evidence="2">The sequence shown here is derived from an EMBL/GenBank/DDBJ whole genome shotgun (WGS) entry which is preliminary data.</text>
</comment>
<dbReference type="AlphaFoldDB" id="A0A8T0WJD6"/>
<evidence type="ECO:0000313" key="2">
    <source>
        <dbReference type="EMBL" id="KAG2649731.1"/>
    </source>
</evidence>
<keyword evidence="3" id="KW-1185">Reference proteome</keyword>